<accession>A0ABD2WEP1</accession>
<dbReference type="InterPro" id="IPR012858">
    <property type="entry name" value="DC_STAMP-like"/>
</dbReference>
<feature type="transmembrane region" description="Helical" evidence="6">
    <location>
        <begin position="117"/>
        <end position="137"/>
    </location>
</feature>
<evidence type="ECO:0000256" key="2">
    <source>
        <dbReference type="ARBA" id="ARBA00022692"/>
    </source>
</evidence>
<comment type="subcellular location">
    <subcellularLocation>
        <location evidence="1">Membrane</location>
        <topology evidence="1">Multi-pass membrane protein</topology>
    </subcellularLocation>
</comment>
<feature type="transmembrane region" description="Helical" evidence="6">
    <location>
        <begin position="87"/>
        <end position="110"/>
    </location>
</feature>
<feature type="compositionally biased region" description="Low complexity" evidence="5">
    <location>
        <begin position="1098"/>
        <end position="1119"/>
    </location>
</feature>
<feature type="compositionally biased region" description="Basic residues" evidence="5">
    <location>
        <begin position="956"/>
        <end position="965"/>
    </location>
</feature>
<dbReference type="GO" id="GO:0016020">
    <property type="term" value="C:membrane"/>
    <property type="evidence" value="ECO:0007669"/>
    <property type="project" value="UniProtKB-SubCell"/>
</dbReference>
<dbReference type="Pfam" id="PF07782">
    <property type="entry name" value="DC_STAMP"/>
    <property type="match status" value="1"/>
</dbReference>
<feature type="region of interest" description="Disordered" evidence="5">
    <location>
        <begin position="1170"/>
        <end position="1209"/>
    </location>
</feature>
<feature type="compositionally biased region" description="Acidic residues" evidence="5">
    <location>
        <begin position="839"/>
        <end position="850"/>
    </location>
</feature>
<feature type="transmembrane region" description="Helical" evidence="6">
    <location>
        <begin position="387"/>
        <end position="408"/>
    </location>
</feature>
<proteinExistence type="predicted"/>
<dbReference type="Pfam" id="PF26039">
    <property type="entry name" value="Dcst2"/>
    <property type="match status" value="1"/>
</dbReference>
<keyword evidence="10" id="KW-1185">Reference proteome</keyword>
<dbReference type="AlphaFoldDB" id="A0ABD2WEP1"/>
<reference evidence="9 10" key="1">
    <citation type="journal article" date="2024" name="bioRxiv">
        <title>A reference genome for Trichogramma kaykai: A tiny desert-dwelling parasitoid wasp with competing sex-ratio distorters.</title>
        <authorList>
            <person name="Culotta J."/>
            <person name="Lindsey A.R."/>
        </authorList>
    </citation>
    <scope>NUCLEOTIDE SEQUENCE [LARGE SCALE GENOMIC DNA]</scope>
    <source>
        <strain evidence="9 10">KSX58</strain>
    </source>
</reference>
<feature type="compositionally biased region" description="Polar residues" evidence="5">
    <location>
        <begin position="937"/>
        <end position="950"/>
    </location>
</feature>
<feature type="compositionally biased region" description="Polar residues" evidence="5">
    <location>
        <begin position="812"/>
        <end position="821"/>
    </location>
</feature>
<evidence type="ECO:0000256" key="5">
    <source>
        <dbReference type="SAM" id="MobiDB-lite"/>
    </source>
</evidence>
<feature type="domain" description="E3 ubiquitin-protein ligase DCST1-like C-terminal" evidence="8">
    <location>
        <begin position="666"/>
        <end position="711"/>
    </location>
</feature>
<protein>
    <recommendedName>
        <fullName evidence="11">Dendritic cell-specific transmembrane protein-like domain-containing protein</fullName>
    </recommendedName>
</protein>
<feature type="compositionally biased region" description="Polar residues" evidence="5">
    <location>
        <begin position="1040"/>
        <end position="1049"/>
    </location>
</feature>
<feature type="transmembrane region" description="Helical" evidence="6">
    <location>
        <begin position="474"/>
        <end position="498"/>
    </location>
</feature>
<feature type="region of interest" description="Disordered" evidence="5">
    <location>
        <begin position="1017"/>
        <end position="1049"/>
    </location>
</feature>
<evidence type="ECO:0000256" key="4">
    <source>
        <dbReference type="ARBA" id="ARBA00023136"/>
    </source>
</evidence>
<feature type="region of interest" description="Disordered" evidence="5">
    <location>
        <begin position="808"/>
        <end position="859"/>
    </location>
</feature>
<gene>
    <name evidence="9" type="ORF">TKK_013851</name>
</gene>
<evidence type="ECO:0000256" key="6">
    <source>
        <dbReference type="SAM" id="Phobius"/>
    </source>
</evidence>
<dbReference type="PANTHER" id="PTHR21041">
    <property type="entry name" value="DENDRITIC CELL-SPECIFIC TRANSMEMBRANE PROTEIN"/>
    <property type="match status" value="1"/>
</dbReference>
<organism evidence="9 10">
    <name type="scientific">Trichogramma kaykai</name>
    <dbReference type="NCBI Taxonomy" id="54128"/>
    <lineage>
        <taxon>Eukaryota</taxon>
        <taxon>Metazoa</taxon>
        <taxon>Ecdysozoa</taxon>
        <taxon>Arthropoda</taxon>
        <taxon>Hexapoda</taxon>
        <taxon>Insecta</taxon>
        <taxon>Pterygota</taxon>
        <taxon>Neoptera</taxon>
        <taxon>Endopterygota</taxon>
        <taxon>Hymenoptera</taxon>
        <taxon>Apocrita</taxon>
        <taxon>Proctotrupomorpha</taxon>
        <taxon>Chalcidoidea</taxon>
        <taxon>Trichogrammatidae</taxon>
        <taxon>Trichogramma</taxon>
    </lineage>
</organism>
<dbReference type="InterPro" id="IPR051856">
    <property type="entry name" value="CSR-E3_Ligase_Protein"/>
</dbReference>
<dbReference type="Proteomes" id="UP001627154">
    <property type="component" value="Unassembled WGS sequence"/>
</dbReference>
<keyword evidence="4 6" id="KW-0472">Membrane</keyword>
<evidence type="ECO:0000259" key="7">
    <source>
        <dbReference type="Pfam" id="PF07782"/>
    </source>
</evidence>
<evidence type="ECO:0008006" key="11">
    <source>
        <dbReference type="Google" id="ProtNLM"/>
    </source>
</evidence>
<evidence type="ECO:0000313" key="10">
    <source>
        <dbReference type="Proteomes" id="UP001627154"/>
    </source>
</evidence>
<feature type="compositionally biased region" description="Polar residues" evidence="5">
    <location>
        <begin position="1170"/>
        <end position="1196"/>
    </location>
</feature>
<evidence type="ECO:0000313" key="9">
    <source>
        <dbReference type="EMBL" id="KAL3391540.1"/>
    </source>
</evidence>
<feature type="region of interest" description="Disordered" evidence="5">
    <location>
        <begin position="921"/>
        <end position="983"/>
    </location>
</feature>
<evidence type="ECO:0000256" key="3">
    <source>
        <dbReference type="ARBA" id="ARBA00022989"/>
    </source>
</evidence>
<keyword evidence="3 6" id="KW-1133">Transmembrane helix</keyword>
<dbReference type="PANTHER" id="PTHR21041:SF9">
    <property type="entry name" value="DENDRITIC CELL-SPECIFIC TRANSMEMBRANE PROTEIN-LIKE DOMAIN-CONTAINING PROTEIN"/>
    <property type="match status" value="1"/>
</dbReference>
<comment type="caution">
    <text evidence="9">The sequence shown here is derived from an EMBL/GenBank/DDBJ whole genome shotgun (WGS) entry which is preliminary data.</text>
</comment>
<feature type="domain" description="Dendritic cell-specific transmembrane protein-like" evidence="7">
    <location>
        <begin position="419"/>
        <end position="609"/>
    </location>
</feature>
<feature type="compositionally biased region" description="Low complexity" evidence="5">
    <location>
        <begin position="1022"/>
        <end position="1032"/>
    </location>
</feature>
<keyword evidence="2 6" id="KW-0812">Transmembrane</keyword>
<feature type="region of interest" description="Disordered" evidence="5">
    <location>
        <begin position="1080"/>
        <end position="1131"/>
    </location>
</feature>
<dbReference type="InterPro" id="IPR058842">
    <property type="entry name" value="DCST1_C"/>
</dbReference>
<evidence type="ECO:0000259" key="8">
    <source>
        <dbReference type="Pfam" id="PF26037"/>
    </source>
</evidence>
<feature type="compositionally biased region" description="Basic and acidic residues" evidence="5">
    <location>
        <begin position="968"/>
        <end position="983"/>
    </location>
</feature>
<evidence type="ECO:0000256" key="1">
    <source>
        <dbReference type="ARBA" id="ARBA00004141"/>
    </source>
</evidence>
<sequence length="1209" mass="138189">MAFFQLVVKAHRLKYRRVRYQEEKLASVQLSRGVKVKLSLWQRARRKKLELKRKARNCLSSLSCCPEESLLGRLYRALKSPGTLENYIATSLLGFLFGVLLTYLFFLFFVFQLRFGVIAATIGCSVLGLLLSLGLAFSGRVRCLVFLFLPQFFTKRGRQAMMAYAFILTLTGPAKNTLYNIGVLSESLACGQQLLKETVQAVIDLIKQPFLALRDSLSKTVKSIKAVVRRIKQTLVALKRLVLSILRIIKSVFEWLGSIVRICNKKFGTPYERCNRIFENAEADCRSKLGSVLEHLCNLTYLPRTVCVALKPLDLVCSLVSYVSDSIVGVVRAKLKTFAREMKLIFYVKIKFSHSFHFETNKSQSIGQIASNISGEIKDKTRHFFSLIDWVSLLTSLFFLVLCLRVIYYRYKWLSSDRFDNRYISGLMREIDAKRARLDKETIFPLNRREREKYTSLGSLFLIRSERRRLGRTVVFLATSSCKLAVYMLVDYCLYWLLDTISRHGQRMRRAKQPSFAGQVRVQGRGFLADVYRSLARSFTPRIRDSEIEGVPCLPVPKRPDYDAYMQIGVLVLFCWLVAFFEPYGLRLRHSVLNHYYPERARQRAVWLYNRILRSRGSFLKFARRQLRRRFGIGDGGAVEKVSLRERLWAVFPILGRIWPVKERATCLLCGEPERDKSAPHVRCPTPGCVGTYCAHCFRDLRRMCTVCMSPLDYGDLSDFSEERDSSDDQVDLTHLKKQQLDKHSYSYQDDESEISPFPLRTKFKDVEAQTICDDVTMQIFDLTMSESSDSDQRISCFGIVARREQSRDTDSTSIANTESWPTEEVSNDQAPMSIESLNSEEENRQEEDAAQLASEAEKYSDDELLFDRDSERKKSRKTGFKSILPNIRKIFPFIRKKEKKKNKDINLKCMNKCRCSSTIDRDGESQQLRHRGGSDGSKSVSRRNLSCSCRDSTRSKPKSRRRSNQRSTHEQKLEPFRTQEIPKHLRRACSDTKYYEINESSSSWYSPRDAFEGRFDRSELSDSSECSADSNSSRDRCSGSVNESHDSSCTFTSGTMNQSGCDVQSQSTNPSLYDVIVETSDDTSVSENVVEPRKISRPSIEESSSESESLTNSSVSSETPRKTSNANVIRDESSNADVKSILDCPIIISSEQLGSIMMDLTDISDQVSTAMDRPSTSNDVDSQPELTGSSSSYGMTIQLMDRIREDSD</sequence>
<dbReference type="Pfam" id="PF26037">
    <property type="entry name" value="zf-RING_DCST1_C"/>
    <property type="match status" value="1"/>
</dbReference>
<name>A0ABD2WEP1_9HYME</name>
<dbReference type="EMBL" id="JBJJXI010000109">
    <property type="protein sequence ID" value="KAL3391540.1"/>
    <property type="molecule type" value="Genomic_DNA"/>
</dbReference>